<evidence type="ECO:0000256" key="2">
    <source>
        <dbReference type="SAM" id="Phobius"/>
    </source>
</evidence>
<keyword evidence="2" id="KW-0472">Membrane</keyword>
<protein>
    <submittedName>
        <fullName evidence="3">Oidioi.mRNA.OKI2018_I69.PAR.g11529.t1.cds</fullName>
    </submittedName>
</protein>
<gene>
    <name evidence="3" type="ORF">OKIOD_LOCUS3087</name>
</gene>
<feature type="region of interest" description="Disordered" evidence="1">
    <location>
        <begin position="217"/>
        <end position="285"/>
    </location>
</feature>
<feature type="transmembrane region" description="Helical" evidence="2">
    <location>
        <begin position="162"/>
        <end position="183"/>
    </location>
</feature>
<feature type="compositionally biased region" description="Acidic residues" evidence="1">
    <location>
        <begin position="129"/>
        <end position="146"/>
    </location>
</feature>
<organism evidence="3 4">
    <name type="scientific">Oikopleura dioica</name>
    <name type="common">Tunicate</name>
    <dbReference type="NCBI Taxonomy" id="34765"/>
    <lineage>
        <taxon>Eukaryota</taxon>
        <taxon>Metazoa</taxon>
        <taxon>Chordata</taxon>
        <taxon>Tunicata</taxon>
        <taxon>Appendicularia</taxon>
        <taxon>Copelata</taxon>
        <taxon>Oikopleuridae</taxon>
        <taxon>Oikopleura</taxon>
    </lineage>
</organism>
<keyword evidence="2" id="KW-1133">Transmembrane helix</keyword>
<feature type="region of interest" description="Disordered" evidence="1">
    <location>
        <begin position="98"/>
        <end position="158"/>
    </location>
</feature>
<dbReference type="EMBL" id="OU015568">
    <property type="protein sequence ID" value="CAG5087373.1"/>
    <property type="molecule type" value="Genomic_DNA"/>
</dbReference>
<keyword evidence="4" id="KW-1185">Reference proteome</keyword>
<feature type="compositionally biased region" description="Polar residues" evidence="1">
    <location>
        <begin position="232"/>
        <end position="248"/>
    </location>
</feature>
<evidence type="ECO:0000256" key="1">
    <source>
        <dbReference type="SAM" id="MobiDB-lite"/>
    </source>
</evidence>
<reference evidence="3 4" key="1">
    <citation type="submission" date="2021-04" db="EMBL/GenBank/DDBJ databases">
        <authorList>
            <person name="Bliznina A."/>
        </authorList>
    </citation>
    <scope>NUCLEOTIDE SEQUENCE [LARGE SCALE GENOMIC DNA]</scope>
</reference>
<accession>A0ABN7RW31</accession>
<sequence>MRGLFLLSVVQAGGFFDSISNWGQPQIPDQLNPYKPKIDKLENDLNRWCMYGTGYDPREHLKKYRQLFSQNNVGIDPKTVPTDCSKIQQIVLPENHAFSAYGRPGPSSRYSEPTPDRHTGFTPPHIDFPDDFEPEEDPSEDSETDDDSPKRTKARGTSGNTIMGISALVVLLICVTIIACICYKAGNCVMCNNINCFGANQLKVAKDSEALTPLPSRQASYVQTPPQPAPRSLSNVYSPPPSYHQSAPSLAHANTPLLNSRDSMEKAPMAGGSNWGAPEKSEPGW</sequence>
<keyword evidence="2" id="KW-0812">Transmembrane</keyword>
<evidence type="ECO:0000313" key="4">
    <source>
        <dbReference type="Proteomes" id="UP001158576"/>
    </source>
</evidence>
<evidence type="ECO:0000313" key="3">
    <source>
        <dbReference type="EMBL" id="CAG5087373.1"/>
    </source>
</evidence>
<name>A0ABN7RW31_OIKDI</name>
<proteinExistence type="predicted"/>
<dbReference type="Proteomes" id="UP001158576">
    <property type="component" value="Chromosome PAR"/>
</dbReference>